<keyword evidence="2" id="KW-0238">DNA-binding</keyword>
<sequence>MQKTDLETAAQTKGRIFVSCKREKHYSRELILDQHALVYIIAGTMKIIYSDQVYTFERNSLILIPRNQLGRLIKLPAESEPFRSVSILFPPDVLRSFYQEKPINLAEKKWSGHLQVRQHPLIENFFQSLVPYFDVNDELPDELASLKIRECLTLLDAYDGQTKRVLAVSGEPGKIDLADFMDQHFIFNLSLEKFGYLTGRSLTTFKKDFKQLFQMTPGRWLTAKRLERARYQIAVQHRKPIDVFVEVGFENLSHFSIAFKKQFGYSPAHLPDNLFDR</sequence>
<accession>A0ABY7TE44</accession>
<feature type="domain" description="HTH araC/xylS-type" evidence="4">
    <location>
        <begin position="175"/>
        <end position="273"/>
    </location>
</feature>
<dbReference type="PANTHER" id="PTHR43280">
    <property type="entry name" value="ARAC-FAMILY TRANSCRIPTIONAL REGULATOR"/>
    <property type="match status" value="1"/>
</dbReference>
<evidence type="ECO:0000313" key="5">
    <source>
        <dbReference type="EMBL" id="WCT14320.1"/>
    </source>
</evidence>
<dbReference type="InterPro" id="IPR054015">
    <property type="entry name" value="ExsA-like_N"/>
</dbReference>
<dbReference type="PANTHER" id="PTHR43280:SF2">
    <property type="entry name" value="HTH-TYPE TRANSCRIPTIONAL REGULATOR EXSA"/>
    <property type="match status" value="1"/>
</dbReference>
<keyword evidence="1" id="KW-0805">Transcription regulation</keyword>
<gene>
    <name evidence="5" type="ORF">PQO05_10290</name>
</gene>
<reference evidence="5 6" key="1">
    <citation type="submission" date="2023-02" db="EMBL/GenBank/DDBJ databases">
        <title>Genome sequence of Mucilaginibacter jinjuensis strain KACC 16571.</title>
        <authorList>
            <person name="Kim S."/>
            <person name="Heo J."/>
            <person name="Kwon S.-W."/>
        </authorList>
    </citation>
    <scope>NUCLEOTIDE SEQUENCE [LARGE SCALE GENOMIC DNA]</scope>
    <source>
        <strain evidence="5 6">KACC 16571</strain>
    </source>
</reference>
<dbReference type="InterPro" id="IPR018060">
    <property type="entry name" value="HTH_AraC"/>
</dbReference>
<dbReference type="Gene3D" id="1.10.10.60">
    <property type="entry name" value="Homeodomain-like"/>
    <property type="match status" value="1"/>
</dbReference>
<keyword evidence="6" id="KW-1185">Reference proteome</keyword>
<dbReference type="Proteomes" id="UP001216139">
    <property type="component" value="Chromosome"/>
</dbReference>
<dbReference type="PROSITE" id="PS01124">
    <property type="entry name" value="HTH_ARAC_FAMILY_2"/>
    <property type="match status" value="1"/>
</dbReference>
<proteinExistence type="predicted"/>
<evidence type="ECO:0000256" key="3">
    <source>
        <dbReference type="ARBA" id="ARBA00023163"/>
    </source>
</evidence>
<organism evidence="5 6">
    <name type="scientific">Mucilaginibacter jinjuensis</name>
    <dbReference type="NCBI Taxonomy" id="1176721"/>
    <lineage>
        <taxon>Bacteria</taxon>
        <taxon>Pseudomonadati</taxon>
        <taxon>Bacteroidota</taxon>
        <taxon>Sphingobacteriia</taxon>
        <taxon>Sphingobacteriales</taxon>
        <taxon>Sphingobacteriaceae</taxon>
        <taxon>Mucilaginibacter</taxon>
    </lineage>
</organism>
<evidence type="ECO:0000259" key="4">
    <source>
        <dbReference type="PROSITE" id="PS01124"/>
    </source>
</evidence>
<protein>
    <submittedName>
        <fullName evidence="5">AraC family transcriptional regulator</fullName>
    </submittedName>
</protein>
<name>A0ABY7TE44_9SPHI</name>
<dbReference type="Pfam" id="PF22200">
    <property type="entry name" value="ExsA_N"/>
    <property type="match status" value="1"/>
</dbReference>
<dbReference type="SMART" id="SM00342">
    <property type="entry name" value="HTH_ARAC"/>
    <property type="match status" value="1"/>
</dbReference>
<dbReference type="SUPFAM" id="SSF51215">
    <property type="entry name" value="Regulatory protein AraC"/>
    <property type="match status" value="1"/>
</dbReference>
<evidence type="ECO:0000256" key="2">
    <source>
        <dbReference type="ARBA" id="ARBA00023125"/>
    </source>
</evidence>
<evidence type="ECO:0000256" key="1">
    <source>
        <dbReference type="ARBA" id="ARBA00023015"/>
    </source>
</evidence>
<dbReference type="SUPFAM" id="SSF46689">
    <property type="entry name" value="Homeodomain-like"/>
    <property type="match status" value="1"/>
</dbReference>
<dbReference type="InterPro" id="IPR009057">
    <property type="entry name" value="Homeodomain-like_sf"/>
</dbReference>
<dbReference type="Pfam" id="PF12833">
    <property type="entry name" value="HTH_18"/>
    <property type="match status" value="1"/>
</dbReference>
<dbReference type="InterPro" id="IPR037923">
    <property type="entry name" value="HTH-like"/>
</dbReference>
<evidence type="ECO:0000313" key="6">
    <source>
        <dbReference type="Proteomes" id="UP001216139"/>
    </source>
</evidence>
<keyword evidence="3" id="KW-0804">Transcription</keyword>
<dbReference type="RefSeq" id="WP_273632752.1">
    <property type="nucleotide sequence ID" value="NZ_CP117167.1"/>
</dbReference>
<dbReference type="EMBL" id="CP117167">
    <property type="protein sequence ID" value="WCT14320.1"/>
    <property type="molecule type" value="Genomic_DNA"/>
</dbReference>